<gene>
    <name evidence="14" type="ORF">ENH87_22225</name>
</gene>
<dbReference type="InterPro" id="IPR032812">
    <property type="entry name" value="SbsA_Ig"/>
</dbReference>
<evidence type="ECO:0000313" key="14">
    <source>
        <dbReference type="EMBL" id="HEA23610.1"/>
    </source>
</evidence>
<dbReference type="EMBL" id="DRGL01000082">
    <property type="protein sequence ID" value="HEA23610.1"/>
    <property type="molecule type" value="Genomic_DNA"/>
</dbReference>
<dbReference type="Proteomes" id="UP000886191">
    <property type="component" value="Unassembled WGS sequence"/>
</dbReference>
<evidence type="ECO:0000256" key="10">
    <source>
        <dbReference type="SAM" id="SignalP"/>
    </source>
</evidence>
<dbReference type="SUPFAM" id="SSF74853">
    <property type="entry name" value="Lamin A/C globular tail domain"/>
    <property type="match status" value="1"/>
</dbReference>
<keyword evidence="4 10" id="KW-0732">Signal</keyword>
<dbReference type="InterPro" id="IPR011041">
    <property type="entry name" value="Quinoprot_gluc/sorb_DH_b-prop"/>
</dbReference>
<organism evidence="14">
    <name type="scientific">Pricia antarctica</name>
    <dbReference type="NCBI Taxonomy" id="641691"/>
    <lineage>
        <taxon>Bacteria</taxon>
        <taxon>Pseudomonadati</taxon>
        <taxon>Bacteroidota</taxon>
        <taxon>Flavobacteriia</taxon>
        <taxon>Flavobacteriales</taxon>
        <taxon>Flavobacteriaceae</taxon>
        <taxon>Pricia</taxon>
    </lineage>
</organism>
<comment type="similarity">
    <text evidence="2">Belongs to the malectin family.</text>
</comment>
<feature type="domain" description="Cadherin" evidence="12">
    <location>
        <begin position="291"/>
        <end position="404"/>
    </location>
</feature>
<sequence>MRKITLLSFFLLFASLAFSQTPCSPLSPLDCSEVVVSLPVDFGFDAGIPNTIQDKNSLGTGFTAVLEHSESRRPGDLPISDETLNGYEPSLLTLNAGSLEIVSQGGIAYLDPPISSNNNNQVNTLGVGINALEGAIVIQTKLLNIVTGGSAAQAGIWFGFDEDNFVKLDVNDSNIELRVEIDGASVNGVPGQIQQNLGASGQDLRLEMVVDPNTLTVEAFYSIGLGARTLLGNLPIPSSYFEGRDISASTEEDNVSFAGIYATHRNGAQFTARFDEFKVENLAVAPNQAPVVENQTFTVSEDIAVGSSVGVVAATDTDSSDLIYTITAGNIGSEFSIDAATGEITTNLNLDFNSTQQYTLAVEVSDGELVDSADIVIDVTEILETSSFEAHINFQDRVTVPPSGYLADYGKAFGTNSLTLGSTTYNYGWKRLSDGTAVDISDEAANNGNGAGRNRIPNIYGSATDQEKLEGTLIHFQGDNVINNTGGQPAWLGQPRGNESIWELEIPNGIYAVTIGLGDKDSGNLDSRHSATIEGFTIIPAYKPNPGQTVVETMVVEVSDGVLTMTGLGGFNSKITHIDVIESDGTPVQGSLSFEPSTVSTILVAGTQELFSSNLSGAGATTIGIVINDNINADDKNITDANDWLTLPATVSGGVVDFSIDASELVEGDIRNNTIIASEKGTRPASLTADVSITRAPISNVTAPYRLNVAGSDYIKNDDSYQTDTNVYLEEQSPTTVSATSYTPYTVPGGHQDLYFPRRYGTEFSYNFPIDNGLYTVALHMVENFQTSANARIFDVSLEGTVVIDDIDLFAAYGKGGLGLLSFDVEVLDGELNIDFVASVNNAIVQAIEILPVISNDGTDILTFAFNEQTAPAIIDSETNSITIEVANGTVLDVLEPVITISDNATVSPASGVAVDFSAGAVTYTVTAEDGTTVQDWQVTVTEAVLSNSPPTITSPATAGIVENEIDAITVTAIDDNDSEGPGLQFALSGVIDDALFDIDVVTGVVTFKSAPDYEIPVDTGADNVYDIQVTVTDSGALTATQEIAITVTNISEGDTILVINEIMRDPAIVTDGMGEWFELYNPGTEDVNIEGWRISDNDSDIHIIENGGPLLVPAGEYLILANNSNVITNGGLIVGYQYSGFTLANSGDEIVLVDASDFEIDRVEYTDASFPNQAGASIALNEFTDDNNVGTNWTAATQAYGKGDLGSPGVTNDGKANESPLITTTDTIEVEENQTAVIDVDVTDDLDSEGSGITYGFGGGVDDTLFAIDSSTGVLTFLTEPNVDTPNDDGADNIYNIQVAATDSGALINTLDIAITVIDVLPQQDAFEAHVNFSDKNRVPPIEYAVDYGKEFGFSSITSGTTSYAYGWKLLNTGLPFDASDDALNNDTGVGRNRIGAAYDTATEIEKLQGTLVHFQGDNIPSWGDGQPRKNELFWELEIPNGIYEITLGLGDKAPGNIDSRHTATLEGYTIISAFNPIDQEVRTASMVVEVTDGVLTLNGLGGYNSKITHIDVIESTDAPVSGVLVFTPTVSDATLAAGTTGIFSSELSGENASDFGLAINDNLDESGSNDWLTLPTITDLGQLDFAADATLLAVGESKNSTVIATAKGFTPAILVANLTVSEGTLPCNPLSNLPCDQIATVLPLSLDFAVANGNLSESGMTMVLAPSARLASDDAIADANVSGFAPSRIQQSATGLTITSTKGIFYSQMANQGNPNSTDTNSQMNALGMGMITPSSVFSVSSTLASPDFSVSAGNNAQQAGIWFGLDEDHYVKLAVIKTGNSTGKVQLQVENMDENSPETAFLELDTNNIATGAGDITLRMEFDPISNTVQGFYTLNGGAEVLVANGVADSFQVPASYFAGTSYTSTNPSEVLNFAGIFTTHRRSDVDQPITVLFKNFNIIEEEQPLSLTFNVSALNFSGIVGEVTSPQTVTVSSSSGNPTYVLSDDPDSLEWLILPNATELGDIEFGIQPDLPVGSYSTTIFASDQPDLGYANAEMRVNLEITETPNDFAVNINFSDAATPAPVDYELDSGLPFGDRGNGLNYGWFQTNGTTLLNLSENARNRNYPALDIKQRTLIHMQYGDVNGNSGVLTEGIWEIDVPNGTYNVSVGVGDPDVDSQGTSPIHRINAEGVNLIDNFAPTGAAGSATRFSNGSRNVSVSDGRLTISADAANGGFNTKINTISITAANAGVQTPRVVAVTPVDGANNVSVSPTISANDLFLPNVNIDGNTGVDNSSITNATVRLFKQGSTSQIGASVNGTGGGDAINLAPNLPLESNTTYIFEIDGVLDLVGEPFEFFTSSFTTGDGNTGPTTDLDNVSFNRSGAVASGSKYSTLTIGPDGKLYGLVISGDIHRWTISADGTLADLETLSAWKSVYGSRTSVGMVFDPAATSNNLIAYVSHNSGGLNGAPDWDGKISRLSGANLQTEELIVTDLPRSTKDHLTNSLTFKPGEPNVLYFNQGSNSAAGKPDNSWGNREESLLTAATLRLDLSLLPSTLPLNVHTTRNATAINTVDVNSPTLDGQYNPYYINAPLTLFATGIRNAYDLVWHTNGQLYVPTNGTAGGSNAPASIDGTRRPDGSFYDHSNPLVYPIIPASNGNNVQRDWLFRIDPTTDIGFYGHPNPFRGEFVLNRGDADVDNSVYDNIAADENYRGAAFDFEYNKSPNGVIEYQSDAENGNLKGALLVVRYSNSSDIIALVPDGPNGDISTFKEGIPGFGGFQDPLDLIEDVNTGNIYVSDYARSEIVLLKPSNEAVPTARIVLNLEEVTGDAITNLDTFTQEVLLSNLGNATLSDIQAQIIGVDANQFAIVGIPTSINAQNSASFTIDFTPTSDGPKYADLVLSGTGADAVTIPLRGLGKLGLGGNSEPSLQWILDTQLGEGVVDVGDTNPATNLVNLPNGSSYNDILGDELAIQKFERAVDAPVTLELLSVYGPTSSNPVVAFGWYGSGNSSTTNELFTITNSPLSNGQTLNAPITGATEFDPGTESFGFYSRWPAFNNRQLFSEDILNTFSDAIPHHVRVYELPGEENAYIIATEEHISGFDYQDIVVIARNIRPFDDTPLVACSPISTLDCNELEVALPFALNFDGTEGGLSDTGFTMVDNPSARITADGPITNPNVPGYEPSKLSISNGNLILNANNGIAFVTNGSGTNQSTEVNSQINTLGVGINAGNFRNFDISTSIINPYTDASNNSEQAGVWFGLNEDNFVKLVATAASQIELRSESGGLSGDVDQVIATVPNLNNSTVQLRLNVDVENNLLTAYYVLNSGAEAVLGSLPLPLSYVSGNLAYDNLSFAGIFATKRRELTADVNYTFEDFAITSDNIVAFEPVKINFSLPEDVPPSGYLTDSGLGYGDRGNTYSYGWLNTSGTSTLDLSERARNRAVAGVDILQNTLVHMQFQNVDATGQEGIWEISVPNGIYNVLVGVGDANVDGQANTEPFHTINVEGVNAINRYSPSGVAGSSTRFTSGMATATVTDGRLTIDAFGGFNTKITSLEIYQGGVIDQPFFADVNPADNAVNVAINDFQITVNVVVPSGYELDKASLDGNVNLYEIVNGNEVLVPSNSNDTGGGDAITLTPLSSVKAFTNYRFRLTNGVEANRFGDLNDRIPFTPFESDFTTGDEATLTPLDLTGVEFTKIAGGTALGEGTLNQRFSSLVVGPDERLYASTIGDFASDGKIYRWDMADDGTLENLEILSPVLQGAPHPVSGARNNNDRLIIGFAFDPAATADNLIAYITHSFASESAGPEWDGVLSRLSGPDLSVVEDLIIHLPRSSKDHLTNSITFDPQGTMYINQGSNSAGGQPDGSWALRPERLLTAAVLKLELNKLPTNLPFSAFTTDDIGVINAASSTSFTMSDGTYNPYATNAPLTLFSTGVRNAYDLVWHSNGWLYVPTNGTAGGSNTPATADYSLARRIDGLNTVPSAPATFSNETQKDWLFKTKGGSYHGHPNPYRGEFILNHGGAPYSGVPGQQEASHTDVRKYPVTLGPDPNYREPAFDFEFNKSPNGVIEYRSDAFGGKLQGLLMVVRFSGQDDLLVMQPEANGNIGNVNGDVPGLGGFDDPLDVVEDPKTGNIYVSEYDRDGNGSPKLTLLRAAVPATTGPKIAAAPVELIFETTVNDDGNKTDIKTVEVTNDGKELLNISSAVITGSFANQFDGVQPAGAISINPGESQIYTVTYAPTLDNSDLGYQQASLTITSDAIDNPNFSVGLHALKKRGFEGGNEPALQDVVDALGIGIDVGWTTLANGTNVNPLGDESEVELWIKASEAPINVTPVGRYSPGETLPFGWYTNDNGIIETNEVAILSGGIENAQTLFPPILSGETSFNPQGAVFGFYVESNTFNRFSYTQDEVNAVQEAGVTHRTRIYPMADREGNPVENSYLIAFEDASNGDYQDYMFIIDNVIPYESGLLALDFNKEDIGFIASINQEEIPVQQITLSGNGGITSDGIDLVASEEWVVIPDNFELGVAFDVNVNTSGLSIGSYQATVIASAPNYEEALVNVSLDITNELVYTYQFNFQTPDDIETSPAGFIDDIGSGYGGQSTILGDLSYGWVLPGTLTPAEAGVNGRNRASGTQDGVLLKTFTILGHATTATYPLRDWVVNVPNGTYSVNISVGERDFADSNHVLDVNGTTVVNFDQENNNPENLVYFNDTKFVDVTDGLLRLSLNPQGFNAKVNYIRLAPIDNSLLPPTVLANFEGNESAPDTYRGTVEITLEATDNSQSGGIARLEYVLDGNPVVSYSQPISISGEGVHSLFVTAEDNNGNISEKTFDFSIETPTGAMLAIENMTKVPGTDRSFPSDDYYTFHRLGNPGQALVHDSNVMRLNNTGTGDLIVTDAIVSDTNDYTYEVLNSNGITVTLPVTIAPGSFADLDITFIGTTGNGNNGIFVEDIEIVTNADNALENTAVLHGAYSPQPEGGDEINAQEVFDAFGFQSSMLSIVNDEGTITPPNNIRFRPSSNFPLAENIDAGYEGDLILSSNFVQADPSKPVIGIQLSALHGGPGSNGARFVQVNGTGTVGGMNFSHDGAYYQTLLPKTGANINFDTANTINGPFRIAISSYLSSGGNNISGDRPDLLGLRIYKVIDNKGNIVPNEYIGLQDFVQDGCGAGSANCDWNDNTFYFINIRPEGVPTAQPTEAYLANVGEALNFDIAQYFDNGYPGNTLTINASVANGSLPSWLTYNPVDGTLSGTPPMDVPGSIEVAFDALDGNGLTASTSLTININEPPVAVDDEKTTTQNVAILIEDLLANDSEPNGQEINILTVDSPLSGEAVLQADGVSILYTPDTDYVGSDSFSYTIEDESGLTASANVTITITAENQAPEALIVTSTNEGPAALFVEFTGSGSTDENLATVRYAWNFGDGLGTSSDPDTSYTFSSAGMYTVSLTVTDDAGLSDVATTSITVSAPPNTPPSAVAIATQNTSNPLQFSFDGSGSNDSEGAVSYSWNFGDGNSSTQLTPSHTYGLAGSYDVSFTVTDEGGLTDVVTLQVVAEEPISNGFALRINAGGPQVVQNGETFSADNNFAGGKIYVNNSATVPDLYKTERSASPPTFAYNIPLANGNYRIVLHFAEIYHGATGGGTGGTRRRVFDVTLEGRIIMNDYDINADVGPQTPVTKTFEVAISDGQMNLVFDAAGGDGVDQPKVSAIEVIGIENPVVDCELPLAWTNADIGAVAANGDTCFDNGRFEVSASGADIWGSADEFHYVYQQLEGDGEIIAQVMSLDQTNVWAKAGVMMRNDLDANSASALMIIAPNPTNIGGPAFSFQNRTTKGSTMGTGNFTAPALLPGGFPHYVRLVRSGSTFTGYISETNGNWTQVGVQNIAMGQNIFVGLATTSHSDGNLTNAVYENVNVITNQPQNEGPTASIVANPISGTAPLEVSFDSSGSTDDKNIVSYLWDFKDGAISTEENPTHTFAAGIYNVSLTVFDAENEADEATVSITVQVPNSAPTAVASATPNSDNPLQFNFDGSGSGDTQGTIDYLWDFGDGNSSDEVSPTHMYANAGTFDVTLTVTDEDNLTDATTLQVVAQAPVTPQFTLRINAGGPQVVENGKTFSADRNFVGGKSYTNVNAILPPLYQTERSALPPNFGYEIPVNNGSYRVTLHFAELFWGANGGSPGGVGRRIFDVFMEGNTVLNDYDIISDVGSQTVVTKTFDVIVQDGTLSLALDAAGSDGRNEPKLSAIEIVSVGATNAAPTAVANASASRGVAPFEVQFNADGSNDDDDIVSYLWDFKDGITSNLENPQHTFNTPGIYNVSLIVSDAEGETDEAFITITVDEPVVNDFALRINAGGPSLTHNGKVFAADRNFVGGKSYTNNAAALPTLYKTERSALPPNFGYAIPLENGNYEVTLHFAELFWGAQGGSPGGIGRRIFDVKMEGTTILDDFDMIAQAGSETVITRTFEVTISDGELNLALDAEGSDGRNEPKLSAIEIIGSGVSDKMDPIANAGIDVETELPNSGFTLPGSGSDPDGGAVSYQWIQVDGPDTALLSNENTSELTAEILVEGSYVFRLTVTDDEGITAFDEVRVTAVQGNNSQIWLEAECAIVGSGWNIENDGGQSGGQYLTPPTSFQSSASNEPSSMVSFDFSVTAGTYKIFGLVKTPSGTQDSFWVRVNGGPWVRWNSIPPSNNFVWHRIHLNEQLSQPRNFEFVEGVNRIDIGHREGGVALDKLYVTQTDDIPTDLGGLSTNCGSTAKSFDSETFVNTSSSTTQKMPEGYDAPVANEVSMYPNAADVSTQITMSNPEAEINKLYVYDVSGRLIRSYEGLQLKTSADAYVLQVSNLNNGIYLLRMVASDGSVFDEKLVVRH</sequence>
<dbReference type="PROSITE" id="PS50093">
    <property type="entry name" value="PKD"/>
    <property type="match status" value="5"/>
</dbReference>
<dbReference type="InterPro" id="IPR058094">
    <property type="entry name" value="Ig-like_OmpL47-like"/>
</dbReference>
<dbReference type="Gene3D" id="2.60.120.200">
    <property type="match status" value="4"/>
</dbReference>
<dbReference type="InterPro" id="IPR022409">
    <property type="entry name" value="PKD/Chitinase_dom"/>
</dbReference>
<dbReference type="InterPro" id="IPR011042">
    <property type="entry name" value="6-blade_b-propeller_TolB-like"/>
</dbReference>
<dbReference type="SUPFAM" id="SSF49313">
    <property type="entry name" value="Cadherin-like"/>
    <property type="match status" value="4"/>
</dbReference>
<dbReference type="InterPro" id="IPR006644">
    <property type="entry name" value="Cadg"/>
</dbReference>
<feature type="domain" description="PKD" evidence="11">
    <location>
        <begin position="5941"/>
        <end position="6028"/>
    </location>
</feature>
<dbReference type="PANTHER" id="PTHR13460:SF0">
    <property type="entry name" value="MALECTIN"/>
    <property type="match status" value="1"/>
</dbReference>
<dbReference type="Gene3D" id="2.60.40.2340">
    <property type="match status" value="1"/>
</dbReference>
<dbReference type="SMART" id="SM00089">
    <property type="entry name" value="PKD"/>
    <property type="match status" value="8"/>
</dbReference>
<dbReference type="GO" id="GO:0005509">
    <property type="term" value="F:calcium ion binding"/>
    <property type="evidence" value="ECO:0007669"/>
    <property type="project" value="InterPro"/>
</dbReference>
<dbReference type="PROSITE" id="PS51841">
    <property type="entry name" value="LTD"/>
    <property type="match status" value="1"/>
</dbReference>
<dbReference type="Pfam" id="PF17963">
    <property type="entry name" value="Big_9"/>
    <property type="match status" value="1"/>
</dbReference>
<dbReference type="GO" id="GO:0016020">
    <property type="term" value="C:membrane"/>
    <property type="evidence" value="ECO:0007669"/>
    <property type="project" value="InterPro"/>
</dbReference>
<keyword evidence="7" id="KW-0472">Membrane</keyword>
<dbReference type="InterPro" id="IPR001322">
    <property type="entry name" value="Lamin_tail_dom"/>
</dbReference>
<dbReference type="SMART" id="SM00112">
    <property type="entry name" value="CA"/>
    <property type="match status" value="3"/>
</dbReference>
<evidence type="ECO:0000256" key="1">
    <source>
        <dbReference type="ARBA" id="ARBA00004115"/>
    </source>
</evidence>
<feature type="signal peptide" evidence="10">
    <location>
        <begin position="1"/>
        <end position="19"/>
    </location>
</feature>
<feature type="domain" description="Cadherin" evidence="12">
    <location>
        <begin position="1223"/>
        <end position="1328"/>
    </location>
</feature>
<dbReference type="PANTHER" id="PTHR13460">
    <property type="match status" value="1"/>
</dbReference>
<feature type="domain" description="PKD" evidence="11">
    <location>
        <begin position="5407"/>
        <end position="5494"/>
    </location>
</feature>
<dbReference type="Gene3D" id="2.60.120.430">
    <property type="entry name" value="Galactose-binding lectin"/>
    <property type="match status" value="9"/>
</dbReference>
<evidence type="ECO:0000259" key="13">
    <source>
        <dbReference type="PROSITE" id="PS51841"/>
    </source>
</evidence>
<evidence type="ECO:0000256" key="4">
    <source>
        <dbReference type="ARBA" id="ARBA00022729"/>
    </source>
</evidence>
<feature type="domain" description="Cadherin" evidence="12">
    <location>
        <begin position="953"/>
        <end position="1069"/>
    </location>
</feature>
<dbReference type="PROSITE" id="PS50268">
    <property type="entry name" value="CADHERIN_2"/>
    <property type="match status" value="3"/>
</dbReference>
<reference evidence="14" key="1">
    <citation type="journal article" date="2020" name="mSystems">
        <title>Genome- and Community-Level Interaction Insights into Carbon Utilization and Element Cycling Functions of Hydrothermarchaeota in Hydrothermal Sediment.</title>
        <authorList>
            <person name="Zhou Z."/>
            <person name="Liu Y."/>
            <person name="Xu W."/>
            <person name="Pan J."/>
            <person name="Luo Z.H."/>
            <person name="Li M."/>
        </authorList>
    </citation>
    <scope>NUCLEOTIDE SEQUENCE [LARGE SCALE GENOMIC DNA]</scope>
    <source>
        <strain evidence="14">HyVt-345</strain>
    </source>
</reference>
<dbReference type="InterPro" id="IPR021720">
    <property type="entry name" value="Malectin_dom"/>
</dbReference>
<dbReference type="Gene3D" id="2.60.40.60">
    <property type="entry name" value="Cadherins"/>
    <property type="match status" value="3"/>
</dbReference>
<dbReference type="CDD" id="cd00146">
    <property type="entry name" value="PKD"/>
    <property type="match status" value="5"/>
</dbReference>
<evidence type="ECO:0000256" key="3">
    <source>
        <dbReference type="ARBA" id="ARBA00022692"/>
    </source>
</evidence>
<dbReference type="Pfam" id="PF00028">
    <property type="entry name" value="Cadherin"/>
    <property type="match status" value="1"/>
</dbReference>
<dbReference type="InterPro" id="IPR008979">
    <property type="entry name" value="Galactose-bd-like_sf"/>
</dbReference>
<evidence type="ECO:0000256" key="2">
    <source>
        <dbReference type="ARBA" id="ARBA00009141"/>
    </source>
</evidence>
<dbReference type="GO" id="GO:0007156">
    <property type="term" value="P:homophilic cell adhesion via plasma membrane adhesion molecules"/>
    <property type="evidence" value="ECO:0007669"/>
    <property type="project" value="InterPro"/>
</dbReference>
<dbReference type="InterPro" id="IPR026444">
    <property type="entry name" value="Secre_tail"/>
</dbReference>
<dbReference type="NCBIfam" id="TIGR04183">
    <property type="entry name" value="Por_Secre_tail"/>
    <property type="match status" value="1"/>
</dbReference>
<dbReference type="InterPro" id="IPR000601">
    <property type="entry name" value="PKD_dom"/>
</dbReference>
<dbReference type="SMART" id="SM00736">
    <property type="entry name" value="CADG"/>
    <property type="match status" value="1"/>
</dbReference>
<comment type="caution">
    <text evidence="14">The sequence shown here is derived from an EMBL/GenBank/DDBJ whole genome shotgun (WGS) entry which is preliminary data.</text>
</comment>
<dbReference type="Pfam" id="PF00932">
    <property type="entry name" value="LTD"/>
    <property type="match status" value="1"/>
</dbReference>
<keyword evidence="3" id="KW-0812">Transmembrane</keyword>
<dbReference type="Gene3D" id="2.120.10.30">
    <property type="entry name" value="TolB, C-terminal domain"/>
    <property type="match status" value="2"/>
</dbReference>
<dbReference type="Pfam" id="PF22352">
    <property type="entry name" value="K319L-like_PKD"/>
    <property type="match status" value="1"/>
</dbReference>
<feature type="chain" id="PRO_5032773933" evidence="10">
    <location>
        <begin position="20"/>
        <end position="6799"/>
    </location>
</feature>
<dbReference type="InterPro" id="IPR036415">
    <property type="entry name" value="Lamin_tail_dom_sf"/>
</dbReference>
<dbReference type="SUPFAM" id="SSF49299">
    <property type="entry name" value="PKD domain"/>
    <property type="match status" value="6"/>
</dbReference>
<evidence type="ECO:0000256" key="5">
    <source>
        <dbReference type="ARBA" id="ARBA00022824"/>
    </source>
</evidence>
<feature type="domain" description="PKD" evidence="11">
    <location>
        <begin position="6188"/>
        <end position="6275"/>
    </location>
</feature>
<keyword evidence="8" id="KW-0325">Glycoprotein</keyword>
<keyword evidence="6" id="KW-1133">Transmembrane helix</keyword>
<proteinExistence type="inferred from homology"/>
<evidence type="ECO:0000259" key="11">
    <source>
        <dbReference type="PROSITE" id="PS50093"/>
    </source>
</evidence>
<dbReference type="InterPro" id="IPR039155">
    <property type="entry name" value="MLEC"/>
</dbReference>
<protein>
    <submittedName>
        <fullName evidence="14">PKD domain-containing protein</fullName>
    </submittedName>
</protein>
<dbReference type="InterPro" id="IPR015919">
    <property type="entry name" value="Cadherin-like_sf"/>
</dbReference>
<dbReference type="Pfam" id="PF18962">
    <property type="entry name" value="Por_Secre_tail"/>
    <property type="match status" value="1"/>
</dbReference>
<dbReference type="Gene3D" id="2.60.40.2810">
    <property type="match status" value="1"/>
</dbReference>
<dbReference type="CDD" id="cd11304">
    <property type="entry name" value="Cadherin_repeat"/>
    <property type="match status" value="3"/>
</dbReference>
<dbReference type="Gene3D" id="2.60.40.10">
    <property type="entry name" value="Immunoglobulins"/>
    <property type="match status" value="9"/>
</dbReference>
<dbReference type="InterPro" id="IPR013783">
    <property type="entry name" value="Ig-like_fold"/>
</dbReference>
<dbReference type="InterPro" id="IPR035986">
    <property type="entry name" value="PKD_dom_sf"/>
</dbReference>
<feature type="domain" description="LTD" evidence="13">
    <location>
        <begin position="1040"/>
        <end position="1168"/>
    </location>
</feature>
<evidence type="ECO:0000256" key="7">
    <source>
        <dbReference type="ARBA" id="ARBA00023136"/>
    </source>
</evidence>
<accession>A0A831VQ79</accession>
<keyword evidence="5" id="KW-0256">Endoplasmic reticulum</keyword>
<dbReference type="Gene3D" id="2.60.120.260">
    <property type="entry name" value="Galactose-binding domain-like"/>
    <property type="match status" value="1"/>
</dbReference>
<keyword evidence="9" id="KW-0119">Carbohydrate metabolism</keyword>
<dbReference type="InterPro" id="IPR002126">
    <property type="entry name" value="Cadherin-like_dom"/>
</dbReference>
<dbReference type="SUPFAM" id="SSF50952">
    <property type="entry name" value="Soluble quinoprotein glucose dehydrogenase"/>
    <property type="match status" value="1"/>
</dbReference>
<name>A0A831VQ79_9FLAO</name>
<comment type="subcellular location">
    <subcellularLocation>
        <location evidence="1">Endoplasmic reticulum membrane</location>
        <topology evidence="1">Single-pass type I membrane protein</topology>
    </subcellularLocation>
</comment>
<evidence type="ECO:0000256" key="6">
    <source>
        <dbReference type="ARBA" id="ARBA00022989"/>
    </source>
</evidence>
<dbReference type="Pfam" id="PF13205">
    <property type="entry name" value="Big_5"/>
    <property type="match status" value="1"/>
</dbReference>
<dbReference type="Pfam" id="PF11721">
    <property type="entry name" value="Malectin"/>
    <property type="match status" value="4"/>
</dbReference>
<evidence type="ECO:0000259" key="12">
    <source>
        <dbReference type="PROSITE" id="PS50268"/>
    </source>
</evidence>
<evidence type="ECO:0000256" key="8">
    <source>
        <dbReference type="ARBA" id="ARBA00023180"/>
    </source>
</evidence>
<feature type="domain" description="PKD" evidence="11">
    <location>
        <begin position="5856"/>
        <end position="5942"/>
    </location>
</feature>
<dbReference type="Pfam" id="PF18911">
    <property type="entry name" value="PKD_4"/>
    <property type="match status" value="5"/>
</dbReference>
<feature type="domain" description="PKD" evidence="11">
    <location>
        <begin position="5318"/>
        <end position="5403"/>
    </location>
</feature>
<dbReference type="GO" id="GO:0030246">
    <property type="term" value="F:carbohydrate binding"/>
    <property type="evidence" value="ECO:0007669"/>
    <property type="project" value="InterPro"/>
</dbReference>
<dbReference type="NCBIfam" id="NF047446">
    <property type="entry name" value="barrel_OmpL47"/>
    <property type="match status" value="1"/>
</dbReference>
<dbReference type="SUPFAM" id="SSF49785">
    <property type="entry name" value="Galactose-binding domain-like"/>
    <property type="match status" value="9"/>
</dbReference>
<evidence type="ECO:0000256" key="9">
    <source>
        <dbReference type="ARBA" id="ARBA00023277"/>
    </source>
</evidence>